<dbReference type="Proteomes" id="UP000293850">
    <property type="component" value="Chromosome"/>
</dbReference>
<keyword evidence="2" id="KW-1185">Reference proteome</keyword>
<reference evidence="1 2" key="1">
    <citation type="submission" date="2019-03" db="EMBL/GenBank/DDBJ databases">
        <title>Complete genome sequence of an arsenate-respiring bacteria, Citrobacter sp. LY-1.</title>
        <authorList>
            <person name="Wang H."/>
            <person name="Liu Y."/>
            <person name="Li Q."/>
            <person name="Huang J."/>
        </authorList>
    </citation>
    <scope>NUCLEOTIDE SEQUENCE [LARGE SCALE GENOMIC DNA]</scope>
    <source>
        <strain evidence="1 2">LY-1</strain>
    </source>
</reference>
<evidence type="ECO:0000313" key="1">
    <source>
        <dbReference type="EMBL" id="QBM22942.1"/>
    </source>
</evidence>
<organism evidence="1 2">
    <name type="scientific">Citrobacter arsenatis</name>
    <dbReference type="NCBI Taxonomy" id="2546350"/>
    <lineage>
        <taxon>Bacteria</taxon>
        <taxon>Pseudomonadati</taxon>
        <taxon>Pseudomonadota</taxon>
        <taxon>Gammaproteobacteria</taxon>
        <taxon>Enterobacterales</taxon>
        <taxon>Enterobacteriaceae</taxon>
        <taxon>Citrobacter</taxon>
    </lineage>
</organism>
<dbReference type="AlphaFoldDB" id="A0A4P6WMH8"/>
<dbReference type="KEGG" id="cars:E1B03_11080"/>
<evidence type="ECO:0000313" key="2">
    <source>
        <dbReference type="Proteomes" id="UP000293850"/>
    </source>
</evidence>
<protein>
    <submittedName>
        <fullName evidence="1">Uncharacterized protein</fullName>
    </submittedName>
</protein>
<sequence>MDKTRKYDRALQLEILNALIDCAPNFLNKAQERDLIEKFDNYDHFVACMLYLEMHGLVSTPFVRSETMAGVDFIFNAPYCNITEKGIDFLLDDGGLSAILKVQTVRLHNDTIVALEDIIRVANISEDQKKGLISKLRELPGDAIKHLTLQLLTQGVLNLPNALRLIQTTLQ</sequence>
<dbReference type="EMBL" id="CP037864">
    <property type="protein sequence ID" value="QBM22942.1"/>
    <property type="molecule type" value="Genomic_DNA"/>
</dbReference>
<gene>
    <name evidence="1" type="ORF">E1B03_11080</name>
</gene>
<dbReference type="RefSeq" id="WP_103771375.1">
    <property type="nucleotide sequence ID" value="NZ_CP037864.1"/>
</dbReference>
<proteinExistence type="predicted"/>
<accession>A0A4P6WMH8</accession>
<name>A0A4P6WMH8_9ENTR</name>